<comment type="caution">
    <text evidence="12">The sequence shown here is derived from an EMBL/GenBank/DDBJ whole genome shotgun (WGS) entry which is preliminary data.</text>
</comment>
<dbReference type="InterPro" id="IPR046936">
    <property type="entry name" value="BIM1-like"/>
</dbReference>
<keyword evidence="4 10" id="KW-0732">Signal</keyword>
<dbReference type="AlphaFoldDB" id="A0A9P9AER9"/>
<evidence type="ECO:0000256" key="9">
    <source>
        <dbReference type="SAM" id="Phobius"/>
    </source>
</evidence>
<dbReference type="EMBL" id="JAGSXJ010000002">
    <property type="protein sequence ID" value="KAH6695371.1"/>
    <property type="molecule type" value="Genomic_DNA"/>
</dbReference>
<evidence type="ECO:0000313" key="13">
    <source>
        <dbReference type="Proteomes" id="UP000770015"/>
    </source>
</evidence>
<organism evidence="12 13">
    <name type="scientific">Plectosphaerella plurivora</name>
    <dbReference type="NCBI Taxonomy" id="936078"/>
    <lineage>
        <taxon>Eukaryota</taxon>
        <taxon>Fungi</taxon>
        <taxon>Dikarya</taxon>
        <taxon>Ascomycota</taxon>
        <taxon>Pezizomycotina</taxon>
        <taxon>Sordariomycetes</taxon>
        <taxon>Hypocreomycetidae</taxon>
        <taxon>Glomerellales</taxon>
        <taxon>Plectosphaerellaceae</taxon>
        <taxon>Plectosphaerella</taxon>
    </lineage>
</organism>
<dbReference type="CDD" id="cd21176">
    <property type="entry name" value="LPMO_auxiliary-like"/>
    <property type="match status" value="1"/>
</dbReference>
<evidence type="ECO:0000256" key="6">
    <source>
        <dbReference type="ARBA" id="ARBA00023180"/>
    </source>
</evidence>
<keyword evidence="13" id="KW-1185">Reference proteome</keyword>
<dbReference type="PANTHER" id="PTHR34992">
    <property type="entry name" value="HYPHAL ANASTAMOSIS-7 PROTEIN"/>
    <property type="match status" value="1"/>
</dbReference>
<evidence type="ECO:0000256" key="2">
    <source>
        <dbReference type="ARBA" id="ARBA00022475"/>
    </source>
</evidence>
<proteinExistence type="predicted"/>
<protein>
    <recommendedName>
        <fullName evidence="11">Copper acquisition factor BIM1-like domain-containing protein</fullName>
    </recommendedName>
</protein>
<dbReference type="OrthoDB" id="2587363at2759"/>
<comment type="subcellular location">
    <subcellularLocation>
        <location evidence="1">Cell membrane</location>
        <topology evidence="1">Lipid-anchor</topology>
        <topology evidence="1">GPI-anchor</topology>
    </subcellularLocation>
</comment>
<feature type="signal peptide" evidence="10">
    <location>
        <begin position="1"/>
        <end position="20"/>
    </location>
</feature>
<feature type="transmembrane region" description="Helical" evidence="9">
    <location>
        <begin position="227"/>
        <end position="249"/>
    </location>
</feature>
<feature type="domain" description="Copper acquisition factor BIM1-like" evidence="11">
    <location>
        <begin position="29"/>
        <end position="190"/>
    </location>
</feature>
<keyword evidence="9" id="KW-1133">Transmembrane helix</keyword>
<feature type="region of interest" description="Disordered" evidence="8">
    <location>
        <begin position="190"/>
        <end position="221"/>
    </location>
</feature>
<evidence type="ECO:0000256" key="10">
    <source>
        <dbReference type="SAM" id="SignalP"/>
    </source>
</evidence>
<accession>A0A9P9AER9</accession>
<sequence>MASLCLFAGVLALAVAPAAAHSDSDYANMGPMGFMWPKDREWVDDAHAMRGPCGSSDSVAPVNRTSFPLADGILALEQKQHVFDVQVSITFDEAPSNTSDFDVLIPQDRIRALDFSHVCIDLPALPTTAAEGRNATIRLRYVAEYLDPNHSHDRRRHLPVNETFYSCADVTLMALDEFYRDNVPCFNATGDFDNDEEHSHSHSHDDEEEAEEVGSGSSSSGLSKGDIAGIVIGSIVGVAVIATALWYFIRKDRREKQMAQRMAGDKAPSIAE</sequence>
<evidence type="ECO:0000256" key="1">
    <source>
        <dbReference type="ARBA" id="ARBA00004609"/>
    </source>
</evidence>
<name>A0A9P9AER9_9PEZI</name>
<keyword evidence="6" id="KW-0325">Glycoprotein</keyword>
<feature type="chain" id="PRO_5040286336" description="Copper acquisition factor BIM1-like domain-containing protein" evidence="10">
    <location>
        <begin position="21"/>
        <end position="272"/>
    </location>
</feature>
<dbReference type="GO" id="GO:0005886">
    <property type="term" value="C:plasma membrane"/>
    <property type="evidence" value="ECO:0007669"/>
    <property type="project" value="UniProtKB-SubCell"/>
</dbReference>
<evidence type="ECO:0000313" key="12">
    <source>
        <dbReference type="EMBL" id="KAH6695371.1"/>
    </source>
</evidence>
<keyword evidence="7" id="KW-0449">Lipoprotein</keyword>
<evidence type="ECO:0000256" key="4">
    <source>
        <dbReference type="ARBA" id="ARBA00022729"/>
    </source>
</evidence>
<evidence type="ECO:0000256" key="3">
    <source>
        <dbReference type="ARBA" id="ARBA00022622"/>
    </source>
</evidence>
<keyword evidence="2" id="KW-1003">Cell membrane</keyword>
<dbReference type="Proteomes" id="UP000770015">
    <property type="component" value="Unassembled WGS sequence"/>
</dbReference>
<evidence type="ECO:0000256" key="7">
    <source>
        <dbReference type="ARBA" id="ARBA00023288"/>
    </source>
</evidence>
<keyword evidence="3" id="KW-0336">GPI-anchor</keyword>
<evidence type="ECO:0000259" key="11">
    <source>
        <dbReference type="Pfam" id="PF20238"/>
    </source>
</evidence>
<reference evidence="12" key="1">
    <citation type="journal article" date="2021" name="Nat. Commun.">
        <title>Genetic determinants of endophytism in the Arabidopsis root mycobiome.</title>
        <authorList>
            <person name="Mesny F."/>
            <person name="Miyauchi S."/>
            <person name="Thiergart T."/>
            <person name="Pickel B."/>
            <person name="Atanasova L."/>
            <person name="Karlsson M."/>
            <person name="Huettel B."/>
            <person name="Barry K.W."/>
            <person name="Haridas S."/>
            <person name="Chen C."/>
            <person name="Bauer D."/>
            <person name="Andreopoulos W."/>
            <person name="Pangilinan J."/>
            <person name="LaButti K."/>
            <person name="Riley R."/>
            <person name="Lipzen A."/>
            <person name="Clum A."/>
            <person name="Drula E."/>
            <person name="Henrissat B."/>
            <person name="Kohler A."/>
            <person name="Grigoriev I.V."/>
            <person name="Martin F.M."/>
            <person name="Hacquard S."/>
        </authorList>
    </citation>
    <scope>NUCLEOTIDE SEQUENCE</scope>
    <source>
        <strain evidence="12">MPI-SDFR-AT-0117</strain>
    </source>
</reference>
<dbReference type="InterPro" id="IPR046530">
    <property type="entry name" value="BIM1-like_dom"/>
</dbReference>
<dbReference type="PANTHER" id="PTHR34992:SF5">
    <property type="entry name" value="ANCHORED PROTEIN, PUTATIVE (AFU_ORTHOLOGUE AFUA_6G02800)-RELATED"/>
    <property type="match status" value="1"/>
</dbReference>
<evidence type="ECO:0000256" key="8">
    <source>
        <dbReference type="SAM" id="MobiDB-lite"/>
    </source>
</evidence>
<keyword evidence="9" id="KW-0812">Transmembrane</keyword>
<dbReference type="Pfam" id="PF20238">
    <property type="entry name" value="BIM1-like_dom"/>
    <property type="match status" value="1"/>
</dbReference>
<gene>
    <name evidence="12" type="ORF">F5X68DRAFT_198336</name>
</gene>
<keyword evidence="5 9" id="KW-0472">Membrane</keyword>
<evidence type="ECO:0000256" key="5">
    <source>
        <dbReference type="ARBA" id="ARBA00023136"/>
    </source>
</evidence>
<dbReference type="GO" id="GO:0098552">
    <property type="term" value="C:side of membrane"/>
    <property type="evidence" value="ECO:0007669"/>
    <property type="project" value="UniProtKB-KW"/>
</dbReference>